<dbReference type="RefSeq" id="WP_120243064.1">
    <property type="nucleotide sequence ID" value="NZ_RAPO01000001.1"/>
</dbReference>
<evidence type="ECO:0000256" key="1">
    <source>
        <dbReference type="ARBA" id="ARBA00022679"/>
    </source>
</evidence>
<dbReference type="Proteomes" id="UP000283805">
    <property type="component" value="Unassembled WGS sequence"/>
</dbReference>
<dbReference type="PANTHER" id="PTHR43877">
    <property type="entry name" value="AMINOALKYLPHOSPHONATE N-ACETYLTRANSFERASE-RELATED-RELATED"/>
    <property type="match status" value="1"/>
</dbReference>
<dbReference type="Gene3D" id="3.40.630.30">
    <property type="match status" value="1"/>
</dbReference>
<comment type="caution">
    <text evidence="4">The sequence shown here is derived from an EMBL/GenBank/DDBJ whole genome shotgun (WGS) entry which is preliminary data.</text>
</comment>
<dbReference type="PROSITE" id="PS51186">
    <property type="entry name" value="GNAT"/>
    <property type="match status" value="1"/>
</dbReference>
<sequence length="153" mass="16519">MDSASITLRPIGERGGARDPDLAYVESLLEATNLPNDDVREKPEAFYIASDGDERVGIGGLEQYGGDGLLRSLVVESGARSNGYGTAICDALEEAARADGIERLYLLTTTAAEFFADRGYERIDRSDAPPAIRRTDQFADLCPATATCLRRSL</sequence>
<name>A0A3R7DF02_9EURY</name>
<dbReference type="PANTHER" id="PTHR43877:SF2">
    <property type="entry name" value="AMINOALKYLPHOSPHONATE N-ACETYLTRANSFERASE-RELATED"/>
    <property type="match status" value="1"/>
</dbReference>
<evidence type="ECO:0000259" key="3">
    <source>
        <dbReference type="PROSITE" id="PS51186"/>
    </source>
</evidence>
<dbReference type="InterPro" id="IPR000182">
    <property type="entry name" value="GNAT_dom"/>
</dbReference>
<keyword evidence="2" id="KW-0012">Acyltransferase</keyword>
<dbReference type="InterPro" id="IPR016181">
    <property type="entry name" value="Acyl_CoA_acyltransferase"/>
</dbReference>
<dbReference type="EMBL" id="RAPO01000001">
    <property type="protein sequence ID" value="RKD97537.1"/>
    <property type="molecule type" value="Genomic_DNA"/>
</dbReference>
<evidence type="ECO:0000313" key="4">
    <source>
        <dbReference type="EMBL" id="RKD97537.1"/>
    </source>
</evidence>
<dbReference type="NCBIfam" id="NF040501">
    <property type="entry name" value="resist_ArsN2"/>
    <property type="match status" value="1"/>
</dbReference>
<dbReference type="AlphaFoldDB" id="A0A3R7DF02"/>
<keyword evidence="1 4" id="KW-0808">Transferase</keyword>
<dbReference type="Pfam" id="PF00583">
    <property type="entry name" value="Acetyltransf_1"/>
    <property type="match status" value="1"/>
</dbReference>
<dbReference type="CDD" id="cd04301">
    <property type="entry name" value="NAT_SF"/>
    <property type="match status" value="1"/>
</dbReference>
<proteinExistence type="predicted"/>
<dbReference type="SUPFAM" id="SSF55729">
    <property type="entry name" value="Acyl-CoA N-acyltransferases (Nat)"/>
    <property type="match status" value="1"/>
</dbReference>
<evidence type="ECO:0000256" key="2">
    <source>
        <dbReference type="ARBA" id="ARBA00023315"/>
    </source>
</evidence>
<gene>
    <name evidence="4" type="ORF">ATJ93_0525</name>
</gene>
<dbReference type="GO" id="GO:0016747">
    <property type="term" value="F:acyltransferase activity, transferring groups other than amino-acyl groups"/>
    <property type="evidence" value="ECO:0007669"/>
    <property type="project" value="InterPro"/>
</dbReference>
<keyword evidence="5" id="KW-1185">Reference proteome</keyword>
<feature type="domain" description="N-acetyltransferase" evidence="3">
    <location>
        <begin position="6"/>
        <end position="139"/>
    </location>
</feature>
<dbReference type="OrthoDB" id="204402at2157"/>
<reference evidence="4 5" key="1">
    <citation type="submission" date="2018-09" db="EMBL/GenBank/DDBJ databases">
        <title>Genomic Encyclopedia of Archaeal and Bacterial Type Strains, Phase II (KMG-II): from individual species to whole genera.</title>
        <authorList>
            <person name="Goeker M."/>
        </authorList>
    </citation>
    <scope>NUCLEOTIDE SEQUENCE [LARGE SCALE GENOMIC DNA]</scope>
    <source>
        <strain evidence="4 5">DSM 13151</strain>
    </source>
</reference>
<protein>
    <submittedName>
        <fullName evidence="4">Amino-acid N-acetyltransferase</fullName>
    </submittedName>
</protein>
<dbReference type="InterPro" id="IPR050832">
    <property type="entry name" value="Bact_Acetyltransf"/>
</dbReference>
<accession>A0A3R7DF02</accession>
<evidence type="ECO:0000313" key="5">
    <source>
        <dbReference type="Proteomes" id="UP000283805"/>
    </source>
</evidence>
<organism evidence="4 5">
    <name type="scientific">Halopiger aswanensis</name>
    <dbReference type="NCBI Taxonomy" id="148449"/>
    <lineage>
        <taxon>Archaea</taxon>
        <taxon>Methanobacteriati</taxon>
        <taxon>Methanobacteriota</taxon>
        <taxon>Stenosarchaea group</taxon>
        <taxon>Halobacteria</taxon>
        <taxon>Halobacteriales</taxon>
        <taxon>Natrialbaceae</taxon>
        <taxon>Halopiger</taxon>
    </lineage>
</organism>